<proteinExistence type="predicted"/>
<dbReference type="AlphaFoldDB" id="A0A5M3XL01"/>
<comment type="caution">
    <text evidence="1">The sequence shown here is derived from an EMBL/GenBank/DDBJ whole genome shotgun (WGS) entry which is preliminary data.</text>
</comment>
<protein>
    <recommendedName>
        <fullName evidence="3">Thioesterase domain-containing protein</fullName>
    </recommendedName>
</protein>
<name>A0A5M3XL01_9ACTN</name>
<evidence type="ECO:0000313" key="1">
    <source>
        <dbReference type="EMBL" id="GES20849.1"/>
    </source>
</evidence>
<organism evidence="1 2">
    <name type="scientific">Acrocarpospora pleiomorpha</name>
    <dbReference type="NCBI Taxonomy" id="90975"/>
    <lineage>
        <taxon>Bacteria</taxon>
        <taxon>Bacillati</taxon>
        <taxon>Actinomycetota</taxon>
        <taxon>Actinomycetes</taxon>
        <taxon>Streptosporangiales</taxon>
        <taxon>Streptosporangiaceae</taxon>
        <taxon>Acrocarpospora</taxon>
    </lineage>
</organism>
<sequence>MAESVRRPGAVATAIDYRVVSPVFDHQGLVAKSVESGAGREVSIRDLSGRVTAKGRVEVEESRK</sequence>
<evidence type="ECO:0000313" key="2">
    <source>
        <dbReference type="Proteomes" id="UP000377595"/>
    </source>
</evidence>
<gene>
    <name evidence="1" type="ORF">Aple_037450</name>
</gene>
<keyword evidence="2" id="KW-1185">Reference proteome</keyword>
<dbReference type="RefSeq" id="WP_218038395.1">
    <property type="nucleotide sequence ID" value="NZ_BAAAHM010000032.1"/>
</dbReference>
<evidence type="ECO:0008006" key="3">
    <source>
        <dbReference type="Google" id="ProtNLM"/>
    </source>
</evidence>
<accession>A0A5M3XL01</accession>
<dbReference type="Proteomes" id="UP000377595">
    <property type="component" value="Unassembled WGS sequence"/>
</dbReference>
<dbReference type="EMBL" id="BLAF01000019">
    <property type="protein sequence ID" value="GES20849.1"/>
    <property type="molecule type" value="Genomic_DNA"/>
</dbReference>
<reference evidence="1 2" key="1">
    <citation type="submission" date="2019-10" db="EMBL/GenBank/DDBJ databases">
        <title>Whole genome shotgun sequence of Acrocarpospora pleiomorpha NBRC 16267.</title>
        <authorList>
            <person name="Ichikawa N."/>
            <person name="Kimura A."/>
            <person name="Kitahashi Y."/>
            <person name="Komaki H."/>
            <person name="Oguchi A."/>
        </authorList>
    </citation>
    <scope>NUCLEOTIDE SEQUENCE [LARGE SCALE GENOMIC DNA]</scope>
    <source>
        <strain evidence="1 2">NBRC 16267</strain>
    </source>
</reference>